<sequence>MERERTNRQTERKSSGSQTASGVGSQDRCLNLSTSSPTTPAWNSEHVLHLPASFKPSGGASEDEQVRKEGWRILHSPRAGSVGKKIWVDKYGQDIAGVYRVGWEREVLDLLHETMYEMAGRHTFVDDAPTAVLDIGTGIGLWPISQALIWPQTTFVGLDPVPCQVDLTSLAWAERKGRCASVRRGQGIWEGVEKRIAWERANFLEPLRYEAGVFDMVHIRFVGLGVPETKWGDLLDEATRVLKPGGKLEIIETSYTLPSACPPSLRNSFASLLLADLVQPIPLLPLRLVLSSTPGLKATFEPVYERTWTNPPDALRDAIMVRVTSSLACKATGIVRKRQSEDGLIRRVQRELHLANSKKWANHSEELQGPSSGDRRVSVWAWVGVKG</sequence>
<evidence type="ECO:0000256" key="1">
    <source>
        <dbReference type="ARBA" id="ARBA00022603"/>
    </source>
</evidence>
<dbReference type="GO" id="GO:0032259">
    <property type="term" value="P:methylation"/>
    <property type="evidence" value="ECO:0007669"/>
    <property type="project" value="UniProtKB-KW"/>
</dbReference>
<dbReference type="AlphaFoldDB" id="A0A1Y2AX67"/>
<evidence type="ECO:0000256" key="3">
    <source>
        <dbReference type="ARBA" id="ARBA00022691"/>
    </source>
</evidence>
<dbReference type="CDD" id="cd02440">
    <property type="entry name" value="AdoMet_MTases"/>
    <property type="match status" value="1"/>
</dbReference>
<dbReference type="Proteomes" id="UP000193986">
    <property type="component" value="Unassembled WGS sequence"/>
</dbReference>
<feature type="compositionally biased region" description="Basic and acidic residues" evidence="4">
    <location>
        <begin position="1"/>
        <end position="14"/>
    </location>
</feature>
<dbReference type="PROSITE" id="PS01184">
    <property type="entry name" value="UBIE_2"/>
    <property type="match status" value="1"/>
</dbReference>
<dbReference type="Pfam" id="PF13489">
    <property type="entry name" value="Methyltransf_23"/>
    <property type="match status" value="1"/>
</dbReference>
<dbReference type="InterPro" id="IPR029063">
    <property type="entry name" value="SAM-dependent_MTases_sf"/>
</dbReference>
<reference evidence="5 6" key="1">
    <citation type="submission" date="2016-07" db="EMBL/GenBank/DDBJ databases">
        <title>Pervasive Adenine N6-methylation of Active Genes in Fungi.</title>
        <authorList>
            <consortium name="DOE Joint Genome Institute"/>
            <person name="Mondo S.J."/>
            <person name="Dannebaum R.O."/>
            <person name="Kuo R.C."/>
            <person name="Labutti K."/>
            <person name="Haridas S."/>
            <person name="Kuo A."/>
            <person name="Salamov A."/>
            <person name="Ahrendt S.R."/>
            <person name="Lipzen A."/>
            <person name="Sullivan W."/>
            <person name="Andreopoulos W.B."/>
            <person name="Clum A."/>
            <person name="Lindquist E."/>
            <person name="Daum C."/>
            <person name="Ramamoorthy G.K."/>
            <person name="Gryganskyi A."/>
            <person name="Culley D."/>
            <person name="Magnuson J.K."/>
            <person name="James T.Y."/>
            <person name="O'Malley M.A."/>
            <person name="Stajich J.E."/>
            <person name="Spatafora J.W."/>
            <person name="Visel A."/>
            <person name="Grigoriev I.V."/>
        </authorList>
    </citation>
    <scope>NUCLEOTIDE SEQUENCE [LARGE SCALE GENOMIC DNA]</scope>
    <source>
        <strain evidence="5 6">68-887.2</strain>
    </source>
</reference>
<gene>
    <name evidence="5" type="ORF">BCR39DRAFT_589276</name>
</gene>
<dbReference type="OrthoDB" id="2013972at2759"/>
<dbReference type="PANTHER" id="PTHR43591">
    <property type="entry name" value="METHYLTRANSFERASE"/>
    <property type="match status" value="1"/>
</dbReference>
<dbReference type="InterPro" id="IPR023576">
    <property type="entry name" value="UbiE/COQ5_MeTrFase_CS"/>
</dbReference>
<feature type="region of interest" description="Disordered" evidence="4">
    <location>
        <begin position="1"/>
        <end position="43"/>
    </location>
</feature>
<dbReference type="GO" id="GO:0008168">
    <property type="term" value="F:methyltransferase activity"/>
    <property type="evidence" value="ECO:0007669"/>
    <property type="project" value="UniProtKB-KW"/>
</dbReference>
<keyword evidence="6" id="KW-1185">Reference proteome</keyword>
<protein>
    <submittedName>
        <fullName evidence="5">S-adenosyl-L-methionine-dependent methyltransferase</fullName>
    </submittedName>
</protein>
<accession>A0A1Y2AX67</accession>
<name>A0A1Y2AX67_9TREE</name>
<feature type="compositionally biased region" description="Polar residues" evidence="4">
    <location>
        <begin position="15"/>
        <end position="24"/>
    </location>
</feature>
<dbReference type="EMBL" id="MCFC01000040">
    <property type="protein sequence ID" value="ORY27168.1"/>
    <property type="molecule type" value="Genomic_DNA"/>
</dbReference>
<dbReference type="SUPFAM" id="SSF53335">
    <property type="entry name" value="S-adenosyl-L-methionine-dependent methyltransferases"/>
    <property type="match status" value="1"/>
</dbReference>
<evidence type="ECO:0000313" key="5">
    <source>
        <dbReference type="EMBL" id="ORY27168.1"/>
    </source>
</evidence>
<keyword evidence="1 5" id="KW-0489">Methyltransferase</keyword>
<evidence type="ECO:0000256" key="4">
    <source>
        <dbReference type="SAM" id="MobiDB-lite"/>
    </source>
</evidence>
<organism evidence="5 6">
    <name type="scientific">Naematelia encephala</name>
    <dbReference type="NCBI Taxonomy" id="71784"/>
    <lineage>
        <taxon>Eukaryota</taxon>
        <taxon>Fungi</taxon>
        <taxon>Dikarya</taxon>
        <taxon>Basidiomycota</taxon>
        <taxon>Agaricomycotina</taxon>
        <taxon>Tremellomycetes</taxon>
        <taxon>Tremellales</taxon>
        <taxon>Naemateliaceae</taxon>
        <taxon>Naematelia</taxon>
    </lineage>
</organism>
<keyword evidence="2 5" id="KW-0808">Transferase</keyword>
<comment type="caution">
    <text evidence="5">The sequence shown here is derived from an EMBL/GenBank/DDBJ whole genome shotgun (WGS) entry which is preliminary data.</text>
</comment>
<keyword evidence="3" id="KW-0949">S-adenosyl-L-methionine</keyword>
<proteinExistence type="predicted"/>
<evidence type="ECO:0000256" key="2">
    <source>
        <dbReference type="ARBA" id="ARBA00022679"/>
    </source>
</evidence>
<evidence type="ECO:0000313" key="6">
    <source>
        <dbReference type="Proteomes" id="UP000193986"/>
    </source>
</evidence>
<dbReference type="STRING" id="71784.A0A1Y2AX67"/>
<dbReference type="Gene3D" id="3.40.50.150">
    <property type="entry name" value="Vaccinia Virus protein VP39"/>
    <property type="match status" value="1"/>
</dbReference>
<dbReference type="InParanoid" id="A0A1Y2AX67"/>
<feature type="compositionally biased region" description="Polar residues" evidence="4">
    <location>
        <begin position="31"/>
        <end position="42"/>
    </location>
</feature>